<name>A0AAE1UTP0_9SOLA</name>
<comment type="function">
    <text evidence="11">Component of the 17S U2 SnRNP complex of the spliceosome, a large ribonucleoprotein complex that removes introns from transcribed pre-mRNAs. The 17S U2 SnRNP complex (1) directly participates in early spliceosome assembly and (2) mediates recognition of the intron branch site during pre-mRNA splicing by promoting the selection of the pre-mRNA branch-site adenosine, the nucleophile for the first step of splicing. Within the 17S U2 SnRNP complex, SF3A1 is part of the SF3A subcomplex that contributes to the assembly of the 17S U2 snRNP, and the subsequent assembly of the pre-spliceosome 'E' complex and the pre-catalytic spliceosome 'A' complex. Involved in pre-mRNA splicing as a component of pre-catalytic spliceosome 'B' complexes.</text>
</comment>
<evidence type="ECO:0000259" key="16">
    <source>
        <dbReference type="PROSITE" id="PS50053"/>
    </source>
</evidence>
<dbReference type="GO" id="GO:0005686">
    <property type="term" value="C:U2 snRNP"/>
    <property type="evidence" value="ECO:0007669"/>
    <property type="project" value="UniProtKB-ARBA"/>
</dbReference>
<dbReference type="InterPro" id="IPR035967">
    <property type="entry name" value="SWAP/Surp_sf"/>
</dbReference>
<feature type="domain" description="SURP motif" evidence="17">
    <location>
        <begin position="132"/>
        <end position="174"/>
    </location>
</feature>
<dbReference type="PROSITE" id="PS50053">
    <property type="entry name" value="UBIQUITIN_2"/>
    <property type="match status" value="1"/>
</dbReference>
<dbReference type="Pfam" id="PF01805">
    <property type="entry name" value="Surp"/>
    <property type="match status" value="2"/>
</dbReference>
<dbReference type="InterPro" id="IPR045146">
    <property type="entry name" value="SF3A1"/>
</dbReference>
<dbReference type="GO" id="GO:0003723">
    <property type="term" value="F:RNA binding"/>
    <property type="evidence" value="ECO:0007669"/>
    <property type="project" value="InterPro"/>
</dbReference>
<feature type="domain" description="Ubiquitin-like" evidence="16">
    <location>
        <begin position="663"/>
        <end position="746"/>
    </location>
</feature>
<keyword evidence="10" id="KW-0539">Nucleus</keyword>
<comment type="subunit">
    <text evidence="12">Component of the 17S U2 SnRNP complex, a ribonucleoprotein complex that contains small nuclear RNA (snRNA) U2 and a number of specific proteins. Part of the SF3A subcomplex of the 17S U2 SnRNP complex which is composed of three subunits; SF3A3/SAP61, SF3A2/SAP62 and SF3A1/SAP114. SF3A associates with the splicing factor SF3B and a 12S RNA unit to form the mature 17S U2 small nuclear ribonucleoprotein complex (17S U2 snRNP). SF3A1 functions as a scaffold that interacts directly with both SF3A2 and SF3A3. Identified in the spliceosome 'E' complex, a precursor of the spliceosome 'A' complex. Identified in the spliceosome 'A' and 'B' complexes. Identified in the spliceosome 'C' complex. Interacts with P2RX6; resulting in a reduction of the splicing activity.</text>
</comment>
<feature type="compositionally biased region" description="Basic and acidic residues" evidence="15">
    <location>
        <begin position="295"/>
        <end position="313"/>
    </location>
</feature>
<dbReference type="InterPro" id="IPR000061">
    <property type="entry name" value="Surp"/>
</dbReference>
<keyword evidence="3" id="KW-0597">Phosphoprotein</keyword>
<keyword evidence="7" id="KW-0832">Ubl conjugation</keyword>
<dbReference type="SMART" id="SM00213">
    <property type="entry name" value="UBQ"/>
    <property type="match status" value="1"/>
</dbReference>
<dbReference type="Pfam" id="PF00240">
    <property type="entry name" value="ubiquitin"/>
    <property type="match status" value="1"/>
</dbReference>
<keyword evidence="19" id="KW-1185">Reference proteome</keyword>
<dbReference type="GO" id="GO:0000381">
    <property type="term" value="P:regulation of alternative mRNA splicing, via spliceosome"/>
    <property type="evidence" value="ECO:0007669"/>
    <property type="project" value="TreeGrafter"/>
</dbReference>
<evidence type="ECO:0000313" key="18">
    <source>
        <dbReference type="EMBL" id="KAK4336774.1"/>
    </source>
</evidence>
<dbReference type="SUPFAM" id="SSF54236">
    <property type="entry name" value="Ubiquitin-like"/>
    <property type="match status" value="1"/>
</dbReference>
<dbReference type="SUPFAM" id="SSF109905">
    <property type="entry name" value="Surp module (SWAP domain)"/>
    <property type="match status" value="2"/>
</dbReference>
<evidence type="ECO:0000256" key="7">
    <source>
        <dbReference type="ARBA" id="ARBA00022843"/>
    </source>
</evidence>
<reference evidence="18" key="1">
    <citation type="submission" date="2023-12" db="EMBL/GenBank/DDBJ databases">
        <title>Genome assembly of Anisodus tanguticus.</title>
        <authorList>
            <person name="Wang Y.-J."/>
        </authorList>
    </citation>
    <scope>NUCLEOTIDE SEQUENCE</scope>
    <source>
        <strain evidence="18">KB-2021</strain>
        <tissue evidence="18">Leaf</tissue>
    </source>
</reference>
<evidence type="ECO:0000256" key="11">
    <source>
        <dbReference type="ARBA" id="ARBA00060058"/>
    </source>
</evidence>
<sequence length="749" mass="85362">MTNLNNAPIIPPPDLRNIVDKTASFVARNGPEFESRIQQNEQNNPKFNFLKPGDPYNAYYQFKVKEIKEGTISSTITNGSVLKTTNAQGVISQVPSKIKNFIEKSTLIPQEPPPEFEFIIEPPTILSQDLDIIKLTAQFVAIHGRSFLTNLMNKEQRNYQFDFLKPQHGLFNYFTQLIEQYSKIFNQAKNTLEELKKELEPDVIMNKVRYRLEWTKIKEAEKRREQEEIERERVQYAQIDWHDFVVVETVDYQLNEQGIFPPPTIPEQVGSRIIIQQRIEEQNANEMDVESDDEKDNKKEEATEKDEDKDREVMPPPAPLPPLPLNFENVVIRKDYDPKSSKKPSSVSSSSAKDNWVISPITKEKIPAEKLAEHMRYGLLDPRWLEQRGKAIQEKLQQEEVYAPGVAIESSLKQMAERRTDIFGSGIDETEIGKKIGEEEVKKSDKVTWDGFSSSMEAATRAARANITIEDQIQQIHKIKGLVEEDNKDKIGPALVPSNSQSSNNLNKLGINTVNINQANHNTQRLYMQQNINLPPSAVQQSRLHQNSHSLQSNLISHSINPINSHHNINNPHLNPNQFSMNNSMVLGLYPMHPMHPNLIQTPQVNQNNLPNQLGNLQFMAGHQQSGLMMDDLLEPASKKLRTEENLISEEEFLASHSGTLTLNINVPNMPEKPELRMNGQNLSITFNLTDMVSVIKSKINEKIGLAPGKQKLQYEGIFIKDSNTLAYYNMLDGSVIQLALKERGGRKK</sequence>
<comment type="caution">
    <text evidence="18">The sequence shown here is derived from an EMBL/GenBank/DDBJ whole genome shotgun (WGS) entry which is preliminary data.</text>
</comment>
<keyword evidence="5" id="KW-0747">Spliceosome</keyword>
<evidence type="ECO:0000256" key="10">
    <source>
        <dbReference type="ARBA" id="ARBA00023242"/>
    </source>
</evidence>
<comment type="subcellular location">
    <subcellularLocation>
        <location evidence="1">Nucleus speckle</location>
    </subcellularLocation>
</comment>
<dbReference type="GO" id="GO:0045292">
    <property type="term" value="P:mRNA cis splicing, via spliceosome"/>
    <property type="evidence" value="ECO:0007669"/>
    <property type="project" value="InterPro"/>
</dbReference>
<organism evidence="18 19">
    <name type="scientific">Anisodus tanguticus</name>
    <dbReference type="NCBI Taxonomy" id="243964"/>
    <lineage>
        <taxon>Eukaryota</taxon>
        <taxon>Viridiplantae</taxon>
        <taxon>Streptophyta</taxon>
        <taxon>Embryophyta</taxon>
        <taxon>Tracheophyta</taxon>
        <taxon>Spermatophyta</taxon>
        <taxon>Magnoliopsida</taxon>
        <taxon>eudicotyledons</taxon>
        <taxon>Gunneridae</taxon>
        <taxon>Pentapetalae</taxon>
        <taxon>asterids</taxon>
        <taxon>lamiids</taxon>
        <taxon>Solanales</taxon>
        <taxon>Solanaceae</taxon>
        <taxon>Solanoideae</taxon>
        <taxon>Hyoscyameae</taxon>
        <taxon>Anisodus</taxon>
    </lineage>
</organism>
<gene>
    <name evidence="18" type="ORF">RND71_043861</name>
</gene>
<dbReference type="InterPro" id="IPR035563">
    <property type="entry name" value="SF3As1_ubi"/>
</dbReference>
<evidence type="ECO:0000256" key="13">
    <source>
        <dbReference type="ARBA" id="ARBA00074916"/>
    </source>
</evidence>
<dbReference type="GO" id="GO:0071013">
    <property type="term" value="C:catalytic step 2 spliceosome"/>
    <property type="evidence" value="ECO:0007669"/>
    <property type="project" value="TreeGrafter"/>
</dbReference>
<evidence type="ECO:0000256" key="15">
    <source>
        <dbReference type="SAM" id="MobiDB-lite"/>
    </source>
</evidence>
<evidence type="ECO:0000256" key="9">
    <source>
        <dbReference type="ARBA" id="ARBA00023187"/>
    </source>
</evidence>
<dbReference type="GO" id="GO:0016607">
    <property type="term" value="C:nuclear speck"/>
    <property type="evidence" value="ECO:0007669"/>
    <property type="project" value="UniProtKB-SubCell"/>
</dbReference>
<evidence type="ECO:0000256" key="6">
    <source>
        <dbReference type="ARBA" id="ARBA00022737"/>
    </source>
</evidence>
<dbReference type="FunFam" id="3.10.20.90:FF:000091">
    <property type="entry name" value="Splicing factor 3A subunit 1"/>
    <property type="match status" value="1"/>
</dbReference>
<proteinExistence type="predicted"/>
<dbReference type="InterPro" id="IPR000626">
    <property type="entry name" value="Ubiquitin-like_dom"/>
</dbReference>
<evidence type="ECO:0000256" key="8">
    <source>
        <dbReference type="ARBA" id="ARBA00022990"/>
    </source>
</evidence>
<dbReference type="InterPro" id="IPR029071">
    <property type="entry name" value="Ubiquitin-like_domsf"/>
</dbReference>
<dbReference type="Gene3D" id="3.10.20.90">
    <property type="entry name" value="Phosphatidylinositol 3-kinase Catalytic Subunit, Chain A, domain 1"/>
    <property type="match status" value="1"/>
</dbReference>
<dbReference type="PANTHER" id="PTHR15316:SF1">
    <property type="entry name" value="SPLICING FACTOR 3A SUBUNIT 1"/>
    <property type="match status" value="1"/>
</dbReference>
<dbReference type="Gene3D" id="1.10.10.790">
    <property type="entry name" value="Surp module"/>
    <property type="match status" value="2"/>
</dbReference>
<keyword evidence="4" id="KW-0507">mRNA processing</keyword>
<dbReference type="FunFam" id="1.10.10.790:FF:000001">
    <property type="entry name" value="Splicing factor 3a, subunit 1"/>
    <property type="match status" value="1"/>
</dbReference>
<dbReference type="AlphaFoldDB" id="A0AAE1UTP0"/>
<evidence type="ECO:0000259" key="17">
    <source>
        <dbReference type="PROSITE" id="PS50128"/>
    </source>
</evidence>
<feature type="region of interest" description="Disordered" evidence="15">
    <location>
        <begin position="280"/>
        <end position="327"/>
    </location>
</feature>
<evidence type="ECO:0000256" key="5">
    <source>
        <dbReference type="ARBA" id="ARBA00022728"/>
    </source>
</evidence>
<dbReference type="InterPro" id="IPR022030">
    <property type="entry name" value="SF3A1_dom"/>
</dbReference>
<feature type="coiled-coil region" evidence="14">
    <location>
        <begin position="178"/>
        <end position="237"/>
    </location>
</feature>
<dbReference type="CDD" id="cd01800">
    <property type="entry name" value="Ubl_SF3a120"/>
    <property type="match status" value="1"/>
</dbReference>
<evidence type="ECO:0000256" key="14">
    <source>
        <dbReference type="SAM" id="Coils"/>
    </source>
</evidence>
<dbReference type="Pfam" id="PF12230">
    <property type="entry name" value="PRP21_like_P"/>
    <property type="match status" value="1"/>
</dbReference>
<dbReference type="PROSITE" id="PS50128">
    <property type="entry name" value="SURP"/>
    <property type="match status" value="2"/>
</dbReference>
<dbReference type="FunFam" id="1.10.10.790:FF:000002">
    <property type="entry name" value="Splicing factor 3A subunit 1"/>
    <property type="match status" value="1"/>
</dbReference>
<protein>
    <recommendedName>
        <fullName evidence="13">Splicing factor 3A subunit 1</fullName>
    </recommendedName>
</protein>
<keyword evidence="2" id="KW-1017">Isopeptide bond</keyword>
<keyword evidence="9" id="KW-0508">mRNA splicing</keyword>
<evidence type="ECO:0000256" key="4">
    <source>
        <dbReference type="ARBA" id="ARBA00022664"/>
    </source>
</evidence>
<keyword evidence="14" id="KW-0175">Coiled coil</keyword>
<dbReference type="SMART" id="SM00648">
    <property type="entry name" value="SWAP"/>
    <property type="match status" value="2"/>
</dbReference>
<dbReference type="GO" id="GO:0071004">
    <property type="term" value="C:U2-type prespliceosome"/>
    <property type="evidence" value="ECO:0007669"/>
    <property type="project" value="TreeGrafter"/>
</dbReference>
<evidence type="ECO:0000256" key="1">
    <source>
        <dbReference type="ARBA" id="ARBA00004324"/>
    </source>
</evidence>
<feature type="domain" description="SURP motif" evidence="17">
    <location>
        <begin position="18"/>
        <end position="60"/>
    </location>
</feature>
<dbReference type="Proteomes" id="UP001291623">
    <property type="component" value="Unassembled WGS sequence"/>
</dbReference>
<evidence type="ECO:0000256" key="12">
    <source>
        <dbReference type="ARBA" id="ARBA00061882"/>
    </source>
</evidence>
<evidence type="ECO:0000256" key="2">
    <source>
        <dbReference type="ARBA" id="ARBA00022499"/>
    </source>
</evidence>
<dbReference type="EMBL" id="JAVYJV010000092">
    <property type="protein sequence ID" value="KAK4336774.1"/>
    <property type="molecule type" value="Genomic_DNA"/>
</dbReference>
<accession>A0AAE1UTP0</accession>
<dbReference type="PANTHER" id="PTHR15316">
    <property type="entry name" value="SPLICEOSOME ASSOCIATED PROTEIN 114/SWAP SPLICING FACTOR-RELATED"/>
    <property type="match status" value="1"/>
</dbReference>
<evidence type="ECO:0000256" key="3">
    <source>
        <dbReference type="ARBA" id="ARBA00022553"/>
    </source>
</evidence>
<keyword evidence="8" id="KW-0007">Acetylation</keyword>
<feature type="compositionally biased region" description="Pro residues" evidence="15">
    <location>
        <begin position="314"/>
        <end position="324"/>
    </location>
</feature>
<evidence type="ECO:0000313" key="19">
    <source>
        <dbReference type="Proteomes" id="UP001291623"/>
    </source>
</evidence>
<keyword evidence="6" id="KW-0677">Repeat</keyword>